<dbReference type="Proteomes" id="UP001208656">
    <property type="component" value="Unassembled WGS sequence"/>
</dbReference>
<evidence type="ECO:0000313" key="2">
    <source>
        <dbReference type="Proteomes" id="UP001208656"/>
    </source>
</evidence>
<dbReference type="InterPro" id="IPR036638">
    <property type="entry name" value="HLH_DNA-bd_sf"/>
</dbReference>
<dbReference type="RefSeq" id="WP_173658465.1">
    <property type="nucleotide sequence ID" value="NZ_JAOUSE010000032.1"/>
</dbReference>
<name>A0ABT2WGR9_9BACI</name>
<dbReference type="EMBL" id="JAOUSE010000032">
    <property type="protein sequence ID" value="MCU9594892.1"/>
    <property type="molecule type" value="Genomic_DNA"/>
</dbReference>
<comment type="caution">
    <text evidence="1">The sequence shown here is derived from an EMBL/GenBank/DDBJ whole genome shotgun (WGS) entry which is preliminary data.</text>
</comment>
<evidence type="ECO:0000313" key="1">
    <source>
        <dbReference type="EMBL" id="MCU9594892.1"/>
    </source>
</evidence>
<dbReference type="InterPro" id="IPR018540">
    <property type="entry name" value="Spo0E-like"/>
</dbReference>
<reference evidence="1 2" key="1">
    <citation type="submission" date="2022-10" db="EMBL/GenBank/DDBJ databases">
        <title>Description of Fervidibacillus gen. nov. in the family Fervidibacillaceae fam. nov. with two species, Fervidibacillus albus sp. nov., and Fervidibacillus halotolerans sp. nov., isolated from tidal flat sediments.</title>
        <authorList>
            <person name="Kwon K.K."/>
            <person name="Yang S.-H."/>
        </authorList>
    </citation>
    <scope>NUCLEOTIDE SEQUENCE [LARGE SCALE GENOMIC DNA]</scope>
    <source>
        <strain evidence="1 2">DSM 23332</strain>
    </source>
</reference>
<dbReference type="Pfam" id="PF09388">
    <property type="entry name" value="SpoOE-like"/>
    <property type="match status" value="1"/>
</dbReference>
<organism evidence="1 2">
    <name type="scientific">Pallidibacillus thermolactis</name>
    <dbReference type="NCBI Taxonomy" id="251051"/>
    <lineage>
        <taxon>Bacteria</taxon>
        <taxon>Bacillati</taxon>
        <taxon>Bacillota</taxon>
        <taxon>Bacilli</taxon>
        <taxon>Bacillales</taxon>
        <taxon>Bacillaceae</taxon>
        <taxon>Pallidibacillus</taxon>
    </lineage>
</organism>
<dbReference type="InterPro" id="IPR037208">
    <property type="entry name" value="Spo0E-like_sf"/>
</dbReference>
<protein>
    <submittedName>
        <fullName evidence="1">Aspartyl-phosphate phosphatase Spo0E family protein</fullName>
    </submittedName>
</protein>
<gene>
    <name evidence="1" type="ORF">OEV82_10630</name>
</gene>
<dbReference type="Gene3D" id="4.10.280.10">
    <property type="entry name" value="Helix-loop-helix DNA-binding domain"/>
    <property type="match status" value="1"/>
</dbReference>
<proteinExistence type="predicted"/>
<sequence length="55" mass="6670">MLNAKLSLIFEIEKKRKEMFECARQKGMHSLECVQKSQELDRLILQVQRQKMKFE</sequence>
<keyword evidence="2" id="KW-1185">Reference proteome</keyword>
<dbReference type="SUPFAM" id="SSF140500">
    <property type="entry name" value="BAS1536-like"/>
    <property type="match status" value="1"/>
</dbReference>
<accession>A0ABT2WGR9</accession>